<feature type="compositionally biased region" description="Basic and acidic residues" evidence="10">
    <location>
        <begin position="308"/>
        <end position="331"/>
    </location>
</feature>
<comment type="caution">
    <text evidence="14">The sequence shown here is derived from an EMBL/GenBank/DDBJ whole genome shotgun (WGS) entry which is preliminary data.</text>
</comment>
<evidence type="ECO:0000256" key="1">
    <source>
        <dbReference type="ARBA" id="ARBA00004123"/>
    </source>
</evidence>
<feature type="domain" description="BRCT" evidence="12">
    <location>
        <begin position="980"/>
        <end position="1096"/>
    </location>
</feature>
<evidence type="ECO:0000256" key="8">
    <source>
        <dbReference type="ARBA" id="ARBA00023242"/>
    </source>
</evidence>
<dbReference type="InterPro" id="IPR034732">
    <property type="entry name" value="EPHD"/>
</dbReference>
<evidence type="ECO:0000256" key="5">
    <source>
        <dbReference type="ARBA" id="ARBA00022771"/>
    </source>
</evidence>
<feature type="compositionally biased region" description="Basic residues" evidence="10">
    <location>
        <begin position="368"/>
        <end position="380"/>
    </location>
</feature>
<dbReference type="PIRSF" id="PIRSF001734">
    <property type="entry name" value="BRCA1"/>
    <property type="match status" value="1"/>
</dbReference>
<dbReference type="FunFam" id="3.40.50.10190:FF:000006">
    <property type="entry name" value="Breast cancer type 1 susceptibility protein homolog"/>
    <property type="match status" value="1"/>
</dbReference>
<dbReference type="GO" id="GO:0045944">
    <property type="term" value="P:positive regulation of transcription by RNA polymerase II"/>
    <property type="evidence" value="ECO:0007669"/>
    <property type="project" value="TreeGrafter"/>
</dbReference>
<proteinExistence type="predicted"/>
<feature type="region of interest" description="Disordered" evidence="10">
    <location>
        <begin position="89"/>
        <end position="173"/>
    </location>
</feature>
<evidence type="ECO:0000256" key="3">
    <source>
        <dbReference type="ARBA" id="ARBA00022737"/>
    </source>
</evidence>
<evidence type="ECO:0000256" key="9">
    <source>
        <dbReference type="PROSITE-ProRule" id="PRU00175"/>
    </source>
</evidence>
<keyword evidence="6" id="KW-0862">Zinc</keyword>
<dbReference type="CDD" id="cd15571">
    <property type="entry name" value="ePHD"/>
    <property type="match status" value="1"/>
</dbReference>
<dbReference type="InterPro" id="IPR001841">
    <property type="entry name" value="Znf_RING"/>
</dbReference>
<dbReference type="GO" id="GO:0005634">
    <property type="term" value="C:nucleus"/>
    <property type="evidence" value="ECO:0007669"/>
    <property type="project" value="UniProtKB-SubCell"/>
</dbReference>
<dbReference type="PROSITE" id="PS50089">
    <property type="entry name" value="ZF_RING_2"/>
    <property type="match status" value="1"/>
</dbReference>
<dbReference type="Proteomes" id="UP001457282">
    <property type="component" value="Unassembled WGS sequence"/>
</dbReference>
<feature type="compositionally biased region" description="Polar residues" evidence="10">
    <location>
        <begin position="220"/>
        <end position="238"/>
    </location>
</feature>
<keyword evidence="4" id="KW-0227">DNA damage</keyword>
<evidence type="ECO:0000259" key="11">
    <source>
        <dbReference type="PROSITE" id="PS50089"/>
    </source>
</evidence>
<dbReference type="PROSITE" id="PS00518">
    <property type="entry name" value="ZF_RING_1"/>
    <property type="match status" value="1"/>
</dbReference>
<evidence type="ECO:0000256" key="7">
    <source>
        <dbReference type="ARBA" id="ARBA00023204"/>
    </source>
</evidence>
<keyword evidence="8" id="KW-0539">Nucleus</keyword>
<gene>
    <name evidence="14" type="ORF">M0R45_013694</name>
</gene>
<feature type="domain" description="PHD-type" evidence="13">
    <location>
        <begin position="701"/>
        <end position="821"/>
    </location>
</feature>
<feature type="region of interest" description="Disordered" evidence="10">
    <location>
        <begin position="361"/>
        <end position="387"/>
    </location>
</feature>
<dbReference type="EMBL" id="JBEDUW010000003">
    <property type="protein sequence ID" value="KAK9936872.1"/>
    <property type="molecule type" value="Genomic_DNA"/>
</dbReference>
<dbReference type="SMART" id="SM00184">
    <property type="entry name" value="RING"/>
    <property type="match status" value="1"/>
</dbReference>
<accession>A0AAW1XMM1</accession>
<dbReference type="InterPro" id="IPR036420">
    <property type="entry name" value="BRCT_dom_sf"/>
</dbReference>
<dbReference type="SMART" id="SM00292">
    <property type="entry name" value="BRCT"/>
    <property type="match status" value="2"/>
</dbReference>
<dbReference type="FunFam" id="3.30.40.10:FF:000352">
    <property type="entry name" value="Breast cancer associated RING 1"/>
    <property type="match status" value="1"/>
</dbReference>
<dbReference type="GO" id="GO:0008270">
    <property type="term" value="F:zinc ion binding"/>
    <property type="evidence" value="ECO:0007669"/>
    <property type="project" value="UniProtKB-KW"/>
</dbReference>
<evidence type="ECO:0000256" key="4">
    <source>
        <dbReference type="ARBA" id="ARBA00022763"/>
    </source>
</evidence>
<dbReference type="FunFam" id="3.30.40.10:FF:000310">
    <property type="entry name" value="Breast cancer associated RING 1"/>
    <property type="match status" value="1"/>
</dbReference>
<dbReference type="InterPro" id="IPR001357">
    <property type="entry name" value="BRCT_dom"/>
</dbReference>
<feature type="compositionally biased region" description="Basic residues" evidence="10">
    <location>
        <begin position="129"/>
        <end position="138"/>
    </location>
</feature>
<dbReference type="Gene3D" id="3.40.50.10190">
    <property type="entry name" value="BRCT domain"/>
    <property type="match status" value="2"/>
</dbReference>
<dbReference type="InterPro" id="IPR013083">
    <property type="entry name" value="Znf_RING/FYVE/PHD"/>
</dbReference>
<feature type="compositionally biased region" description="Basic and acidic residues" evidence="10">
    <location>
        <begin position="845"/>
        <end position="862"/>
    </location>
</feature>
<evidence type="ECO:0000256" key="10">
    <source>
        <dbReference type="SAM" id="MobiDB-lite"/>
    </source>
</evidence>
<feature type="region of interest" description="Disordered" evidence="10">
    <location>
        <begin position="216"/>
        <end position="258"/>
    </location>
</feature>
<feature type="compositionally biased region" description="Polar residues" evidence="10">
    <location>
        <begin position="139"/>
        <end position="148"/>
    </location>
</feature>
<dbReference type="PANTHER" id="PTHR13763">
    <property type="entry name" value="BREAST CANCER TYPE 1 SUSCEPTIBILITY PROTEIN BRCA1"/>
    <property type="match status" value="1"/>
</dbReference>
<dbReference type="PROSITE" id="PS50172">
    <property type="entry name" value="BRCT"/>
    <property type="match status" value="2"/>
</dbReference>
<keyword evidence="5 9" id="KW-0863">Zinc-finger</keyword>
<dbReference type="PANTHER" id="PTHR13763:SF0">
    <property type="entry name" value="BREAST CANCER TYPE 1 SUSCEPTIBILITY PROTEIN"/>
    <property type="match status" value="1"/>
</dbReference>
<name>A0AAW1XMM1_RUBAR</name>
<protein>
    <submittedName>
        <fullName evidence="14">Uncharacterized protein</fullName>
    </submittedName>
</protein>
<dbReference type="SUPFAM" id="SSF57850">
    <property type="entry name" value="RING/U-box"/>
    <property type="match status" value="1"/>
</dbReference>
<dbReference type="GO" id="GO:0004842">
    <property type="term" value="F:ubiquitin-protein transferase activity"/>
    <property type="evidence" value="ECO:0007669"/>
    <property type="project" value="TreeGrafter"/>
</dbReference>
<feature type="domain" description="BRCT" evidence="12">
    <location>
        <begin position="878"/>
        <end position="959"/>
    </location>
</feature>
<dbReference type="CDD" id="cd17734">
    <property type="entry name" value="BRCT_Bard1_rpt1"/>
    <property type="match status" value="1"/>
</dbReference>
<keyword evidence="7" id="KW-0234">DNA repair</keyword>
<comment type="subcellular location">
    <subcellularLocation>
        <location evidence="1">Nucleus</location>
    </subcellularLocation>
</comment>
<feature type="region of interest" description="Disordered" evidence="10">
    <location>
        <begin position="824"/>
        <end position="867"/>
    </location>
</feature>
<feature type="region of interest" description="Disordered" evidence="10">
    <location>
        <begin position="281"/>
        <end position="341"/>
    </location>
</feature>
<dbReference type="PROSITE" id="PS51805">
    <property type="entry name" value="EPHD"/>
    <property type="match status" value="1"/>
</dbReference>
<organism evidence="14 15">
    <name type="scientific">Rubus argutus</name>
    <name type="common">Southern blackberry</name>
    <dbReference type="NCBI Taxonomy" id="59490"/>
    <lineage>
        <taxon>Eukaryota</taxon>
        <taxon>Viridiplantae</taxon>
        <taxon>Streptophyta</taxon>
        <taxon>Embryophyta</taxon>
        <taxon>Tracheophyta</taxon>
        <taxon>Spermatophyta</taxon>
        <taxon>Magnoliopsida</taxon>
        <taxon>eudicotyledons</taxon>
        <taxon>Gunneridae</taxon>
        <taxon>Pentapetalae</taxon>
        <taxon>rosids</taxon>
        <taxon>fabids</taxon>
        <taxon>Rosales</taxon>
        <taxon>Rosaceae</taxon>
        <taxon>Rosoideae</taxon>
        <taxon>Rosoideae incertae sedis</taxon>
        <taxon>Rubus</taxon>
    </lineage>
</organism>
<dbReference type="InterPro" id="IPR031099">
    <property type="entry name" value="BRCA1-associated"/>
</dbReference>
<dbReference type="Pfam" id="PF13923">
    <property type="entry name" value="zf-C3HC4_2"/>
    <property type="match status" value="1"/>
</dbReference>
<dbReference type="Pfam" id="PF13771">
    <property type="entry name" value="zf-HC5HC2H"/>
    <property type="match status" value="1"/>
</dbReference>
<keyword evidence="2" id="KW-0479">Metal-binding</keyword>
<evidence type="ECO:0000256" key="6">
    <source>
        <dbReference type="ARBA" id="ARBA00022833"/>
    </source>
</evidence>
<evidence type="ECO:0000259" key="13">
    <source>
        <dbReference type="PROSITE" id="PS51805"/>
    </source>
</evidence>
<evidence type="ECO:0000256" key="2">
    <source>
        <dbReference type="ARBA" id="ARBA00022723"/>
    </source>
</evidence>
<evidence type="ECO:0000313" key="14">
    <source>
        <dbReference type="EMBL" id="KAK9936872.1"/>
    </source>
</evidence>
<dbReference type="InterPro" id="IPR017907">
    <property type="entry name" value="Znf_RING_CS"/>
</dbReference>
<keyword evidence="15" id="KW-1185">Reference proteome</keyword>
<dbReference type="GO" id="GO:0000724">
    <property type="term" value="P:double-strand break repair via homologous recombination"/>
    <property type="evidence" value="ECO:0007669"/>
    <property type="project" value="TreeGrafter"/>
</dbReference>
<dbReference type="AlphaFoldDB" id="A0AAW1XMM1"/>
<sequence>MGNLAHLEKMGRELKCPICLSLLSSAASLNCNHVFCNSCIVKSMKSGSNCPVCKIPYQRREVRPAPHMDNLVGIYKSMEDASGINIFMTQNAPSTNSSDGKQQAEDGYNPDEQEPPELSQHRENQITVRGKRSRKTKSNLKNSDSVSVKPSFPTKKRVQVPQCPLSETPTRPKQLLRDLVDEKLKQDSTTLKEKPVLNEKGEPVLSPFFWLSDKDAENLSEPSSGDQLNDISSPNVPTFSDIKDSDDEDCSRLSPLGEVQGKSSNVADLFDSEMFDWTQRPCSPELFASPSKDSKMQVADSDQIDQIQGKELKAASQNKKIDEQVTAEKPRSRNSRQNNGNLILLPDLPHDGTEDANHQFLCNQSNKGGKRARKLNKRKCPTSPMNLVEDSNANLKVSEDFYQEQCCKNSDSYVAKSRKMSKNAHLPATNPTSESVYTLSIGAESQNKGSAEKGITELPTSLERTEGSDEDFAKAEKICKKMNAKNQIHRSVRSRKQKVVSMPNMLEEVSEIKKKANKNTTTELSLINAPKGDNKVSDVKNKSTKLAREAKSCDRESKCNKKVKVSSGEVSKDKEVSEIKKQENKNTPTELHLVNLPTDVNKEVSEFSNKSRKRAREAQSCNRELKSNKMVKVPFDDSSKDDAVIEIGEGHHNVNGNGNQPFEKTKGNSKARLLTDRAPMQKLPTLTNDVTLRRCDAVTSNMQCAFCLSSEESEASGEIVHYYNGKPVAADHNGGSKVIHSHRNCTEWAPNVYFEDDIAINLEAELTRSRRIKCCCCGIKGASLGCYEKSCRKSFHVSCAKMTPECRWDTDNFVMLCPLHASSELPNESSKSEARRKKSNPRKQSSAEHNKVAVKQDRKTSQDPKFCGSSKKLVLCCSTLTNVEREYVAEFERLSGLTVLKKWDSSITHVVAPIDENGACRRTLKVLMGILEGKWILSMGWIKACMEAMKLVNEEPYEINVDIYGIRDGPRLGRQRLQNKEPKLFDGLKFYFMGDFVPSYKGYLQDLVIAAGGTVLHRKPVPESQKVLSGSPPKCRTFIIYSLELPDQCHSSKKGTGSNLRQADAKSLASSAGANVASNSWILNSIAACKLQSLPE</sequence>
<evidence type="ECO:0000259" key="12">
    <source>
        <dbReference type="PROSITE" id="PS50172"/>
    </source>
</evidence>
<reference evidence="14 15" key="1">
    <citation type="journal article" date="2023" name="G3 (Bethesda)">
        <title>A chromosome-length genome assembly and annotation of blackberry (Rubus argutus, cv. 'Hillquist').</title>
        <authorList>
            <person name="Bruna T."/>
            <person name="Aryal R."/>
            <person name="Dudchenko O."/>
            <person name="Sargent D.J."/>
            <person name="Mead D."/>
            <person name="Buti M."/>
            <person name="Cavallini A."/>
            <person name="Hytonen T."/>
            <person name="Andres J."/>
            <person name="Pham M."/>
            <person name="Weisz D."/>
            <person name="Mascagni F."/>
            <person name="Usai G."/>
            <person name="Natali L."/>
            <person name="Bassil N."/>
            <person name="Fernandez G.E."/>
            <person name="Lomsadze A."/>
            <person name="Armour M."/>
            <person name="Olukolu B."/>
            <person name="Poorten T."/>
            <person name="Britton C."/>
            <person name="Davik J."/>
            <person name="Ashrafi H."/>
            <person name="Aiden E.L."/>
            <person name="Borodovsky M."/>
            <person name="Worthington M."/>
        </authorList>
    </citation>
    <scope>NUCLEOTIDE SEQUENCE [LARGE SCALE GENOMIC DNA]</scope>
    <source>
        <strain evidence="14">PI 553951</strain>
    </source>
</reference>
<evidence type="ECO:0000313" key="15">
    <source>
        <dbReference type="Proteomes" id="UP001457282"/>
    </source>
</evidence>
<dbReference type="SUPFAM" id="SSF52113">
    <property type="entry name" value="BRCT domain"/>
    <property type="match status" value="2"/>
</dbReference>
<feature type="domain" description="RING-type" evidence="11">
    <location>
        <begin position="16"/>
        <end position="54"/>
    </location>
</feature>
<dbReference type="Pfam" id="PF00533">
    <property type="entry name" value="BRCT"/>
    <property type="match status" value="1"/>
</dbReference>
<dbReference type="Gene3D" id="3.30.40.10">
    <property type="entry name" value="Zinc/RING finger domain, C3HC4 (zinc finger)"/>
    <property type="match status" value="2"/>
</dbReference>
<dbReference type="Pfam" id="PF16589">
    <property type="entry name" value="BRCT_2"/>
    <property type="match status" value="1"/>
</dbReference>
<feature type="compositionally biased region" description="Polar residues" evidence="10">
    <location>
        <begin position="89"/>
        <end position="101"/>
    </location>
</feature>
<keyword evidence="3" id="KW-0677">Repeat</keyword>